<name>A0A396S3P8_9PSED</name>
<evidence type="ECO:0000313" key="5">
    <source>
        <dbReference type="Proteomes" id="UP000265745"/>
    </source>
</evidence>
<dbReference type="Gene3D" id="3.30.200.20">
    <property type="entry name" value="Phosphorylase Kinase, domain 1"/>
    <property type="match status" value="1"/>
</dbReference>
<dbReference type="PANTHER" id="PTHR33540">
    <property type="entry name" value="TRNA THREONYLCARBAMOYLADENOSINE BIOSYNTHESIS PROTEIN TSAE"/>
    <property type="match status" value="1"/>
</dbReference>
<gene>
    <name evidence="4" type="ORF">C2846_04525</name>
</gene>
<sequence length="346" mass="39245">MDKMDARLELMKAWLPKALASAGTQVSWTEPPQGTLAPASTDASFRRYFRLQSDDRCLIIMDAPPPQEDVRPFMRIASLLADAGVRVPRILAADPERGFLLLEDMGRDTYLQSIQAGLPAVEIERLFGAAIEALLAWQQASRPGVLPDYADELLLSELNLFPDWFVERYLDRVLSPEQIADWEQLCQLLLGSIGAEARVFVHRDFMPRNLMTSAGQPGVLDFQDALYGPVSYDATSLFADAFFSFSPAERQQWLHRYWQRAREVGVPVPERVETFLDQSRLMGVQRHLKVLGIFARIRYRDGKPHYLEDAPRFIRYLREACAQDQRLAPLQRLLDSLGLPGLEALG</sequence>
<accession>A0A396S3P8</accession>
<evidence type="ECO:0000256" key="2">
    <source>
        <dbReference type="ARBA" id="ARBA00022840"/>
    </source>
</evidence>
<dbReference type="Pfam" id="PF01636">
    <property type="entry name" value="APH"/>
    <property type="match status" value="1"/>
</dbReference>
<dbReference type="EMBL" id="QJSA01000003">
    <property type="protein sequence ID" value="RHW22292.1"/>
    <property type="molecule type" value="Genomic_DNA"/>
</dbReference>
<proteinExistence type="predicted"/>
<evidence type="ECO:0000313" key="4">
    <source>
        <dbReference type="EMBL" id="RHW22292.1"/>
    </source>
</evidence>
<dbReference type="GO" id="GO:0005524">
    <property type="term" value="F:ATP binding"/>
    <property type="evidence" value="ECO:0007669"/>
    <property type="project" value="UniProtKB-KW"/>
</dbReference>
<keyword evidence="1" id="KW-0547">Nucleotide-binding</keyword>
<dbReference type="AlphaFoldDB" id="A0A396S3P8"/>
<organism evidence="4 5">
    <name type="scientific">Pseudomonas jilinensis</name>
    <dbReference type="NCBI Taxonomy" id="2078689"/>
    <lineage>
        <taxon>Bacteria</taxon>
        <taxon>Pseudomonadati</taxon>
        <taxon>Pseudomonadota</taxon>
        <taxon>Gammaproteobacteria</taxon>
        <taxon>Pseudomonadales</taxon>
        <taxon>Pseudomonadaceae</taxon>
        <taxon>Pseudomonas</taxon>
    </lineage>
</organism>
<evidence type="ECO:0000256" key="1">
    <source>
        <dbReference type="ARBA" id="ARBA00022741"/>
    </source>
</evidence>
<comment type="caution">
    <text evidence="4">The sequence shown here is derived from an EMBL/GenBank/DDBJ whole genome shotgun (WGS) entry which is preliminary data.</text>
</comment>
<feature type="domain" description="Aminoglycoside phosphotransferase" evidence="3">
    <location>
        <begin position="36"/>
        <end position="262"/>
    </location>
</feature>
<reference evidence="4 5" key="1">
    <citation type="submission" date="2018-06" db="EMBL/GenBank/DDBJ databases">
        <title>Pseudomonas jilinensis sp. nov., isolated from the production water of Jilin Oilfield in China.</title>
        <authorList>
            <person name="Wang J."/>
        </authorList>
    </citation>
    <scope>NUCLEOTIDE SEQUENCE [LARGE SCALE GENOMIC DNA]</scope>
    <source>
        <strain evidence="4 5">JS15-10A1</strain>
    </source>
</reference>
<dbReference type="Gene3D" id="3.90.1200.10">
    <property type="match status" value="1"/>
</dbReference>
<dbReference type="SUPFAM" id="SSF56112">
    <property type="entry name" value="Protein kinase-like (PK-like)"/>
    <property type="match status" value="1"/>
</dbReference>
<evidence type="ECO:0000259" key="3">
    <source>
        <dbReference type="Pfam" id="PF01636"/>
    </source>
</evidence>
<dbReference type="GO" id="GO:0016740">
    <property type="term" value="F:transferase activity"/>
    <property type="evidence" value="ECO:0007669"/>
    <property type="project" value="UniProtKB-KW"/>
</dbReference>
<keyword evidence="5" id="KW-1185">Reference proteome</keyword>
<dbReference type="InterPro" id="IPR002575">
    <property type="entry name" value="Aminoglycoside_PTrfase"/>
</dbReference>
<protein>
    <submittedName>
        <fullName evidence="4">Aminoglycoside phosphotransferase</fullName>
    </submittedName>
</protein>
<keyword evidence="4" id="KW-0808">Transferase</keyword>
<dbReference type="Proteomes" id="UP000265745">
    <property type="component" value="Unassembled WGS sequence"/>
</dbReference>
<dbReference type="PANTHER" id="PTHR33540:SF1">
    <property type="entry name" value="N-ACETYLMURAMATE_N-ACETYLGLUCOSAMINE KINASE"/>
    <property type="match status" value="1"/>
</dbReference>
<dbReference type="OrthoDB" id="9809275at2"/>
<keyword evidence="2" id="KW-0067">ATP-binding</keyword>
<dbReference type="InterPro" id="IPR011009">
    <property type="entry name" value="Kinase-like_dom_sf"/>
</dbReference>